<protein>
    <submittedName>
        <fullName evidence="4">S-layer homology domain-containing protein</fullName>
    </submittedName>
</protein>
<dbReference type="InterPro" id="IPR032179">
    <property type="entry name" value="Cry22Aa_Ig-like"/>
</dbReference>
<keyword evidence="1 2" id="KW-0732">Signal</keyword>
<evidence type="ECO:0000259" key="3">
    <source>
        <dbReference type="PROSITE" id="PS51272"/>
    </source>
</evidence>
<dbReference type="PROSITE" id="PS51272">
    <property type="entry name" value="SLH"/>
    <property type="match status" value="3"/>
</dbReference>
<feature type="chain" id="PRO_5045485272" evidence="2">
    <location>
        <begin position="33"/>
        <end position="962"/>
    </location>
</feature>
<dbReference type="EMBL" id="JACSQN010000019">
    <property type="protein sequence ID" value="MBD7985982.1"/>
    <property type="molecule type" value="Genomic_DNA"/>
</dbReference>
<proteinExistence type="predicted"/>
<dbReference type="InterPro" id="IPR013783">
    <property type="entry name" value="Ig-like_fold"/>
</dbReference>
<comment type="caution">
    <text evidence="4">The sequence shown here is derived from an EMBL/GenBank/DDBJ whole genome shotgun (WGS) entry which is preliminary data.</text>
</comment>
<sequence>MGNQPKKYRNFVLGAASAALVASAVAPISANAADFSDVTGNTHEAAINALVEAGVIKGYEDGTFKPNKSLTRSDVVKMMGKWLVSMDYEIPTDYKTNPRFTDHTSKTNDELLKYAALVKDNKVFGGYEDGSLGAGKAITRENMAIVLVRAYDAIHKTDLVSLVKEQEFDKDVTDLSKAKAEAREYIDVLDYFDITNPVAPQFNPKNTTTRGQFASFLYKTTKVEVAEKVDTEAPKLVYTGATTLNVEYKAAFTAPVVTGTDNKDEEVVVTSAITNAAGEKLAEIDTQVPGAYTITYSAVDAAGNKAEELVLTVVVAEPSTSEVVSVNAINATQVEVKFNKEVDASTVFAAGTSGTLKSGVFTFTHLDPNTGSTNDVVGNTSTGVLSKDGKTLTITATAGKVFEGRYDVKIDGVKDVEGKKIVVFDKKVLDLGKDTTAPTITGTERISANKVKITFSEPVQSLTPTYTYADGSTVTNATSAVSTGATELVVDLKDAAILVNKEITVTFNGLKDMAGNLVTPQPSTVKVMKEQVDGVTPAISSVTQTGAKTFNIKFNKDVENIGFTVDGAEVDVTGATAVTAIEQVSASEYKVTVDTNLDGATTVTVKAGKAVDLAGQTNAADLSKVVTFSQDVIAPKVTASKIVVDKNNAEVLELTFDKDVTAGVVTVAGKQIKDYVTTTGISETPTSVYADGKGTNKRVLHVPLSATALAVEGAAYDVTISSIAVTNIAGNKAMESVKVQFTRGKDGVAPSDIKNALIAVTPIAQDASINNKVTVEFTENVDGATGTNVANYMIDGAVVESARIVAGSPKIVELTLKADSNTFTGVRNVTVQNVKAVGSSVAMDKYTGTVTLKENVAPKVESAVLTTTGSVTLTFSEAVIAAAGTIDFELVIGGKTVATNDTVTTRVAATPGSKTVVFDLETAVSAEDIANGLELKPLSTMNLKDFAGNSIFTTGNIKITNN</sequence>
<evidence type="ECO:0000256" key="2">
    <source>
        <dbReference type="SAM" id="SignalP"/>
    </source>
</evidence>
<evidence type="ECO:0000256" key="1">
    <source>
        <dbReference type="ARBA" id="ARBA00022729"/>
    </source>
</evidence>
<dbReference type="Gene3D" id="2.60.40.1220">
    <property type="match status" value="5"/>
</dbReference>
<name>A0ABR8UD70_9BACL</name>
<dbReference type="RefSeq" id="WP_191695810.1">
    <property type="nucleotide sequence ID" value="NZ_JACSQN010000019.1"/>
</dbReference>
<reference evidence="4 5" key="1">
    <citation type="submission" date="2020-08" db="EMBL/GenBank/DDBJ databases">
        <title>A Genomic Blueprint of the Chicken Gut Microbiome.</title>
        <authorList>
            <person name="Gilroy R."/>
            <person name="Ravi A."/>
            <person name="Getino M."/>
            <person name="Pursley I."/>
            <person name="Horton D.L."/>
            <person name="Alikhan N.-F."/>
            <person name="Baker D."/>
            <person name="Gharbi K."/>
            <person name="Hall N."/>
            <person name="Watson M."/>
            <person name="Adriaenssens E.M."/>
            <person name="Foster-Nyarko E."/>
            <person name="Jarju S."/>
            <person name="Secka A."/>
            <person name="Antonio M."/>
            <person name="Oren A."/>
            <person name="Chaudhuri R."/>
            <person name="La Ragione R.M."/>
            <person name="Hildebrand F."/>
            <person name="Pallen M.J."/>
        </authorList>
    </citation>
    <scope>NUCLEOTIDE SEQUENCE [LARGE SCALE GENOMIC DNA]</scope>
    <source>
        <strain evidence="4 5">Sa2YVA2</strain>
    </source>
</reference>
<feature type="domain" description="SLH" evidence="3">
    <location>
        <begin position="169"/>
        <end position="231"/>
    </location>
</feature>
<dbReference type="InterPro" id="IPR014755">
    <property type="entry name" value="Cu-Rt/internalin_Ig-like"/>
</dbReference>
<organism evidence="4 5">
    <name type="scientific">Sporosarcina quadrami</name>
    <dbReference type="NCBI Taxonomy" id="2762234"/>
    <lineage>
        <taxon>Bacteria</taxon>
        <taxon>Bacillati</taxon>
        <taxon>Bacillota</taxon>
        <taxon>Bacilli</taxon>
        <taxon>Bacillales</taxon>
        <taxon>Caryophanaceae</taxon>
        <taxon>Sporosarcina</taxon>
    </lineage>
</organism>
<feature type="domain" description="SLH" evidence="3">
    <location>
        <begin position="97"/>
        <end position="161"/>
    </location>
</feature>
<dbReference type="InterPro" id="IPR001119">
    <property type="entry name" value="SLH_dom"/>
</dbReference>
<accession>A0ABR8UD70</accession>
<feature type="domain" description="SLH" evidence="3">
    <location>
        <begin position="30"/>
        <end position="93"/>
    </location>
</feature>
<evidence type="ECO:0000313" key="4">
    <source>
        <dbReference type="EMBL" id="MBD7985982.1"/>
    </source>
</evidence>
<feature type="signal peptide" evidence="2">
    <location>
        <begin position="1"/>
        <end position="32"/>
    </location>
</feature>
<dbReference type="Pfam" id="PF16403">
    <property type="entry name" value="Bact_surface_Ig-like"/>
    <property type="match status" value="1"/>
</dbReference>
<gene>
    <name evidence="4" type="ORF">H9649_15530</name>
</gene>
<dbReference type="Proteomes" id="UP000626786">
    <property type="component" value="Unassembled WGS sequence"/>
</dbReference>
<dbReference type="Pfam" id="PF00395">
    <property type="entry name" value="SLH"/>
    <property type="match status" value="2"/>
</dbReference>
<dbReference type="Gene3D" id="2.60.40.10">
    <property type="entry name" value="Immunoglobulins"/>
    <property type="match status" value="1"/>
</dbReference>
<keyword evidence="5" id="KW-1185">Reference proteome</keyword>
<evidence type="ECO:0000313" key="5">
    <source>
        <dbReference type="Proteomes" id="UP000626786"/>
    </source>
</evidence>